<dbReference type="RefSeq" id="WP_188482038.1">
    <property type="nucleotide sequence ID" value="NZ_BMFC01000004.1"/>
</dbReference>
<organism evidence="2 3">
    <name type="scientific">Marivita lacus</name>
    <dbReference type="NCBI Taxonomy" id="1323742"/>
    <lineage>
        <taxon>Bacteria</taxon>
        <taxon>Pseudomonadati</taxon>
        <taxon>Pseudomonadota</taxon>
        <taxon>Alphaproteobacteria</taxon>
        <taxon>Rhodobacterales</taxon>
        <taxon>Roseobacteraceae</taxon>
        <taxon>Marivita</taxon>
    </lineage>
</organism>
<accession>A0ABQ1KT13</accession>
<keyword evidence="3" id="KW-1185">Reference proteome</keyword>
<comment type="caution">
    <text evidence="2">The sequence shown here is derived from an EMBL/GenBank/DDBJ whole genome shotgun (WGS) entry which is preliminary data.</text>
</comment>
<gene>
    <name evidence="2" type="ORF">GCM10011363_21500</name>
</gene>
<dbReference type="InterPro" id="IPR000182">
    <property type="entry name" value="GNAT_dom"/>
</dbReference>
<sequence>MKVERLHPDALDGALDDLAHLRIAVFRDFPYLYDGDLGYERSYMRSYRDNAEAVIVVARDDDKVVGAATGMPFASHADALQAAGTLPPKDEIFYCAESVLLPEYRGRGIGHTFFDEREAAAREAGFKYALFFSVIRPEDHPARPVEYRPLDAFWRKRGYAPAEGVIATFHWQDVGEAEETAHRLQGWMRTL</sequence>
<evidence type="ECO:0000313" key="3">
    <source>
        <dbReference type="Proteomes" id="UP000645462"/>
    </source>
</evidence>
<dbReference type="SUPFAM" id="SSF55729">
    <property type="entry name" value="Acyl-CoA N-acyltransferases (Nat)"/>
    <property type="match status" value="1"/>
</dbReference>
<dbReference type="InterPro" id="IPR016181">
    <property type="entry name" value="Acyl_CoA_acyltransferase"/>
</dbReference>
<dbReference type="PROSITE" id="PS51186">
    <property type="entry name" value="GNAT"/>
    <property type="match status" value="1"/>
</dbReference>
<dbReference type="Proteomes" id="UP000645462">
    <property type="component" value="Unassembled WGS sequence"/>
</dbReference>
<name>A0ABQ1KT13_9RHOB</name>
<evidence type="ECO:0000259" key="1">
    <source>
        <dbReference type="PROSITE" id="PS51186"/>
    </source>
</evidence>
<protein>
    <submittedName>
        <fullName evidence="2">GNAT family acetyltransferase</fullName>
    </submittedName>
</protein>
<dbReference type="CDD" id="cd04301">
    <property type="entry name" value="NAT_SF"/>
    <property type="match status" value="1"/>
</dbReference>
<dbReference type="EMBL" id="BMFC01000004">
    <property type="protein sequence ID" value="GGC04525.1"/>
    <property type="molecule type" value="Genomic_DNA"/>
</dbReference>
<reference evidence="3" key="1">
    <citation type="journal article" date="2019" name="Int. J. Syst. Evol. Microbiol.">
        <title>The Global Catalogue of Microorganisms (GCM) 10K type strain sequencing project: providing services to taxonomists for standard genome sequencing and annotation.</title>
        <authorList>
            <consortium name="The Broad Institute Genomics Platform"/>
            <consortium name="The Broad Institute Genome Sequencing Center for Infectious Disease"/>
            <person name="Wu L."/>
            <person name="Ma J."/>
        </authorList>
    </citation>
    <scope>NUCLEOTIDE SEQUENCE [LARGE SCALE GENOMIC DNA]</scope>
    <source>
        <strain evidence="3">CGMCC 1.12478</strain>
    </source>
</reference>
<feature type="domain" description="N-acetyltransferase" evidence="1">
    <location>
        <begin position="1"/>
        <end position="185"/>
    </location>
</feature>
<dbReference type="Gene3D" id="3.40.630.30">
    <property type="match status" value="1"/>
</dbReference>
<dbReference type="Pfam" id="PF00583">
    <property type="entry name" value="Acetyltransf_1"/>
    <property type="match status" value="1"/>
</dbReference>
<evidence type="ECO:0000313" key="2">
    <source>
        <dbReference type="EMBL" id="GGC04525.1"/>
    </source>
</evidence>
<proteinExistence type="predicted"/>